<feature type="non-terminal residue" evidence="1">
    <location>
        <position position="282"/>
    </location>
</feature>
<gene>
    <name evidence="1" type="ORF">METZ01_LOCUS160770</name>
</gene>
<name>A0A382B261_9ZZZZ</name>
<protein>
    <recommendedName>
        <fullName evidence="2">DUF1501 domain-containing protein</fullName>
    </recommendedName>
</protein>
<evidence type="ECO:0008006" key="2">
    <source>
        <dbReference type="Google" id="ProtNLM"/>
    </source>
</evidence>
<organism evidence="1">
    <name type="scientific">marine metagenome</name>
    <dbReference type="NCBI Taxonomy" id="408172"/>
    <lineage>
        <taxon>unclassified sequences</taxon>
        <taxon>metagenomes</taxon>
        <taxon>ecological metagenomes</taxon>
    </lineage>
</organism>
<dbReference type="AlphaFoldDB" id="A0A382B261"/>
<accession>A0A382B261</accession>
<proteinExistence type="predicted"/>
<sequence>MVTEKKPRSLVVLQLSGGNDALNTVIPYGDGLYYDWRKDVRIEQDKVLQIDSYLGFNPALRSIKTLWDQEKVAVINGVGYPDPNRSHFRSIDIWNTCESIGIGDSGWLGRALRELDPKAENPIAGVNFGKGLPRALSCKGVPVASVSDLENYGLFPDIRGQKSRDLALSAFSQIYGSAMAHDNVSQFIGQTGIDALKGADILRTAPGKYSSGIEYANNPIAQSMKSIAQVLTADIGTRVFYTQHGSFDTHAAELETHTRLWTETSDAIGDFMEDMKEHNLQD</sequence>
<dbReference type="EMBL" id="UINC01027889">
    <property type="protein sequence ID" value="SVB07916.1"/>
    <property type="molecule type" value="Genomic_DNA"/>
</dbReference>
<evidence type="ECO:0000313" key="1">
    <source>
        <dbReference type="EMBL" id="SVB07916.1"/>
    </source>
</evidence>
<reference evidence="1" key="1">
    <citation type="submission" date="2018-05" db="EMBL/GenBank/DDBJ databases">
        <authorList>
            <person name="Lanie J.A."/>
            <person name="Ng W.-L."/>
            <person name="Kazmierczak K.M."/>
            <person name="Andrzejewski T.M."/>
            <person name="Davidsen T.M."/>
            <person name="Wayne K.J."/>
            <person name="Tettelin H."/>
            <person name="Glass J.I."/>
            <person name="Rusch D."/>
            <person name="Podicherti R."/>
            <person name="Tsui H.-C.T."/>
            <person name="Winkler M.E."/>
        </authorList>
    </citation>
    <scope>NUCLEOTIDE SEQUENCE</scope>
</reference>